<protein>
    <submittedName>
        <fullName evidence="2">Phosphopantetheine-binding protein</fullName>
    </submittedName>
</protein>
<name>A0ABW6GW49_9ACTN</name>
<dbReference type="SUPFAM" id="SSF47336">
    <property type="entry name" value="ACP-like"/>
    <property type="match status" value="1"/>
</dbReference>
<feature type="domain" description="Carrier" evidence="1">
    <location>
        <begin position="1"/>
        <end position="78"/>
    </location>
</feature>
<dbReference type="PROSITE" id="PS50075">
    <property type="entry name" value="CARRIER"/>
    <property type="match status" value="1"/>
</dbReference>
<sequence length="81" mass="9397">MWDERFEESVRRFLPYLPADEELVADAPLRDFGLDSLATVDLLSVLEDAYEVRFQDEALSLATFETPETLWKTLSRIRAES</sequence>
<dbReference type="InterPro" id="IPR036736">
    <property type="entry name" value="ACP-like_sf"/>
</dbReference>
<evidence type="ECO:0000313" key="2">
    <source>
        <dbReference type="EMBL" id="MFE1357010.1"/>
    </source>
</evidence>
<comment type="caution">
    <text evidence="2">The sequence shown here is derived from an EMBL/GenBank/DDBJ whole genome shotgun (WGS) entry which is preliminary data.</text>
</comment>
<dbReference type="RefSeq" id="WP_380332464.1">
    <property type="nucleotide sequence ID" value="NZ_JBHYPW010000106.1"/>
</dbReference>
<evidence type="ECO:0000259" key="1">
    <source>
        <dbReference type="PROSITE" id="PS50075"/>
    </source>
</evidence>
<dbReference type="InterPro" id="IPR009081">
    <property type="entry name" value="PP-bd_ACP"/>
</dbReference>
<reference evidence="2 3" key="1">
    <citation type="submission" date="2024-09" db="EMBL/GenBank/DDBJ databases">
        <title>The Natural Products Discovery Center: Release of the First 8490 Sequenced Strains for Exploring Actinobacteria Biosynthetic Diversity.</title>
        <authorList>
            <person name="Kalkreuter E."/>
            <person name="Kautsar S.A."/>
            <person name="Yang D."/>
            <person name="Bader C.D."/>
            <person name="Teijaro C.N."/>
            <person name="Fluegel L."/>
            <person name="Davis C.M."/>
            <person name="Simpson J.R."/>
            <person name="Lauterbach L."/>
            <person name="Steele A.D."/>
            <person name="Gui C."/>
            <person name="Meng S."/>
            <person name="Li G."/>
            <person name="Viehrig K."/>
            <person name="Ye F."/>
            <person name="Su P."/>
            <person name="Kiefer A.F."/>
            <person name="Nichols A."/>
            <person name="Cepeda A.J."/>
            <person name="Yan W."/>
            <person name="Fan B."/>
            <person name="Jiang Y."/>
            <person name="Adhikari A."/>
            <person name="Zheng C.-J."/>
            <person name="Schuster L."/>
            <person name="Cowan T.M."/>
            <person name="Smanski M.J."/>
            <person name="Chevrette M.G."/>
            <person name="De Carvalho L.P.S."/>
            <person name="Shen B."/>
        </authorList>
    </citation>
    <scope>NUCLEOTIDE SEQUENCE [LARGE SCALE GENOMIC DNA]</scope>
    <source>
        <strain evidence="2 3">NPDC058753</strain>
    </source>
</reference>
<accession>A0ABW6GW49</accession>
<gene>
    <name evidence="2" type="ORF">ACFW6T_34115</name>
</gene>
<evidence type="ECO:0000313" key="3">
    <source>
        <dbReference type="Proteomes" id="UP001599542"/>
    </source>
</evidence>
<dbReference type="Proteomes" id="UP001599542">
    <property type="component" value="Unassembled WGS sequence"/>
</dbReference>
<proteinExistence type="predicted"/>
<dbReference type="EMBL" id="JBHYPX010000117">
    <property type="protein sequence ID" value="MFE1357010.1"/>
    <property type="molecule type" value="Genomic_DNA"/>
</dbReference>
<dbReference type="Gene3D" id="1.10.1200.10">
    <property type="entry name" value="ACP-like"/>
    <property type="match status" value="1"/>
</dbReference>
<keyword evidence="3" id="KW-1185">Reference proteome</keyword>
<organism evidence="2 3">
    <name type="scientific">Kitasatospora phosalacinea</name>
    <dbReference type="NCBI Taxonomy" id="2065"/>
    <lineage>
        <taxon>Bacteria</taxon>
        <taxon>Bacillati</taxon>
        <taxon>Actinomycetota</taxon>
        <taxon>Actinomycetes</taxon>
        <taxon>Kitasatosporales</taxon>
        <taxon>Streptomycetaceae</taxon>
        <taxon>Kitasatospora</taxon>
    </lineage>
</organism>
<dbReference type="Pfam" id="PF00550">
    <property type="entry name" value="PP-binding"/>
    <property type="match status" value="1"/>
</dbReference>